<feature type="transmembrane region" description="Helical" evidence="11">
    <location>
        <begin position="51"/>
        <end position="73"/>
    </location>
</feature>
<dbReference type="InParanoid" id="A0A1B1YRA8"/>
<dbReference type="STRING" id="1810504.PG2T_03325"/>
<dbReference type="InterPro" id="IPR004692">
    <property type="entry name" value="SecG"/>
</dbReference>
<keyword evidence="4 11" id="KW-0813">Transport</keyword>
<protein>
    <recommendedName>
        <fullName evidence="3 11">Protein-export membrane protein SecG</fullName>
    </recommendedName>
</protein>
<keyword evidence="6 11" id="KW-0812">Transmembrane</keyword>
<dbReference type="RefSeq" id="WP_068802821.1">
    <property type="nucleotide sequence ID" value="NZ_CP014671.1"/>
</dbReference>
<evidence type="ECO:0000256" key="11">
    <source>
        <dbReference type="RuleBase" id="RU365087"/>
    </source>
</evidence>
<evidence type="ECO:0000256" key="9">
    <source>
        <dbReference type="ARBA" id="ARBA00023010"/>
    </source>
</evidence>
<evidence type="ECO:0000256" key="12">
    <source>
        <dbReference type="SAM" id="MobiDB-lite"/>
    </source>
</evidence>
<dbReference type="AlphaFoldDB" id="A0A1B1YRA8"/>
<name>A0A1B1YRA8_9GAMM</name>
<dbReference type="PANTHER" id="PTHR34182:SF1">
    <property type="entry name" value="PROTEIN-EXPORT MEMBRANE PROTEIN SECG"/>
    <property type="match status" value="1"/>
</dbReference>
<comment type="caution">
    <text evidence="11">Lacks conserved residue(s) required for the propagation of feature annotation.</text>
</comment>
<evidence type="ECO:0000313" key="14">
    <source>
        <dbReference type="Proteomes" id="UP000092952"/>
    </source>
</evidence>
<dbReference type="NCBIfam" id="TIGR00810">
    <property type="entry name" value="secG"/>
    <property type="match status" value="1"/>
</dbReference>
<comment type="subcellular location">
    <subcellularLocation>
        <location evidence="1 11">Cell membrane</location>
        <topology evidence="1 11">Multi-pass membrane protein</topology>
    </subcellularLocation>
</comment>
<dbReference type="GO" id="GO:0005886">
    <property type="term" value="C:plasma membrane"/>
    <property type="evidence" value="ECO:0007669"/>
    <property type="project" value="UniProtKB-SubCell"/>
</dbReference>
<dbReference type="GO" id="GO:0043952">
    <property type="term" value="P:protein transport by the Sec complex"/>
    <property type="evidence" value="ECO:0007669"/>
    <property type="project" value="TreeGrafter"/>
</dbReference>
<dbReference type="GO" id="GO:0009306">
    <property type="term" value="P:protein secretion"/>
    <property type="evidence" value="ECO:0007669"/>
    <property type="project" value="UniProtKB-UniRule"/>
</dbReference>
<keyword evidence="9 11" id="KW-0811">Translocation</keyword>
<comment type="similarity">
    <text evidence="2 11">Belongs to the SecG family.</text>
</comment>
<dbReference type="Pfam" id="PF03840">
    <property type="entry name" value="SecG"/>
    <property type="match status" value="1"/>
</dbReference>
<dbReference type="EMBL" id="CP014671">
    <property type="protein sequence ID" value="ANX03316.1"/>
    <property type="molecule type" value="Genomic_DNA"/>
</dbReference>
<organism evidence="13 14">
    <name type="scientific">Immundisolibacter cernigliae</name>
    <dbReference type="NCBI Taxonomy" id="1810504"/>
    <lineage>
        <taxon>Bacteria</taxon>
        <taxon>Pseudomonadati</taxon>
        <taxon>Pseudomonadota</taxon>
        <taxon>Gammaproteobacteria</taxon>
        <taxon>Immundisolibacterales</taxon>
        <taxon>Immundisolibacteraceae</taxon>
        <taxon>Immundisolibacter</taxon>
    </lineage>
</organism>
<dbReference type="PRINTS" id="PR01651">
    <property type="entry name" value="SECGEXPORT"/>
</dbReference>
<evidence type="ECO:0000313" key="13">
    <source>
        <dbReference type="EMBL" id="ANX03316.1"/>
    </source>
</evidence>
<evidence type="ECO:0000256" key="7">
    <source>
        <dbReference type="ARBA" id="ARBA00022927"/>
    </source>
</evidence>
<evidence type="ECO:0000256" key="10">
    <source>
        <dbReference type="ARBA" id="ARBA00023136"/>
    </source>
</evidence>
<proteinExistence type="inferred from homology"/>
<evidence type="ECO:0000256" key="4">
    <source>
        <dbReference type="ARBA" id="ARBA00022448"/>
    </source>
</evidence>
<evidence type="ECO:0000256" key="6">
    <source>
        <dbReference type="ARBA" id="ARBA00022692"/>
    </source>
</evidence>
<dbReference type="PANTHER" id="PTHR34182">
    <property type="entry name" value="PROTEIN-EXPORT MEMBRANE PROTEIN SECG"/>
    <property type="match status" value="1"/>
</dbReference>
<dbReference type="GO" id="GO:0065002">
    <property type="term" value="P:intracellular protein transmembrane transport"/>
    <property type="evidence" value="ECO:0007669"/>
    <property type="project" value="TreeGrafter"/>
</dbReference>
<keyword evidence="5 11" id="KW-1003">Cell membrane</keyword>
<evidence type="ECO:0000256" key="5">
    <source>
        <dbReference type="ARBA" id="ARBA00022475"/>
    </source>
</evidence>
<sequence length="119" mass="11460">MMIVLLVVHVVICLALVGLVLIQQGQGADAGAAFGSGSSQTVFGSRGAGSFLTRLTGGLATALFLTSLVLAYLGAHASGPVSVTDKLAPAPVSQPAVPAAPAPASGGTAPAQAPSTPAK</sequence>
<evidence type="ECO:0000256" key="3">
    <source>
        <dbReference type="ARBA" id="ARBA00017876"/>
    </source>
</evidence>
<gene>
    <name evidence="13" type="ORF">PG2T_03325</name>
</gene>
<evidence type="ECO:0000256" key="8">
    <source>
        <dbReference type="ARBA" id="ARBA00022989"/>
    </source>
</evidence>
<accession>A0A1B1YRA8</accession>
<feature type="region of interest" description="Disordered" evidence="12">
    <location>
        <begin position="91"/>
        <end position="119"/>
    </location>
</feature>
<keyword evidence="10 11" id="KW-0472">Membrane</keyword>
<dbReference type="FunCoup" id="A0A1B1YRA8">
    <property type="interactions" value="221"/>
</dbReference>
<keyword evidence="8 11" id="KW-1133">Transmembrane helix</keyword>
<reference evidence="14" key="1">
    <citation type="submission" date="2016-03" db="EMBL/GenBank/DDBJ databases">
        <title>Complete genome sequence of Solimmundus cernigliae, representing a novel lineage of polycyclic aromatic hydrocarbon degraders within the Gammaproteobacteria.</title>
        <authorList>
            <person name="Singleton D.R."/>
            <person name="Dickey A.N."/>
            <person name="Scholl E.H."/>
            <person name="Wright F.A."/>
            <person name="Aitken M.D."/>
        </authorList>
    </citation>
    <scope>NUCLEOTIDE SEQUENCE [LARGE SCALE GENOMIC DNA]</scope>
    <source>
        <strain evidence="14">TR3.2</strain>
    </source>
</reference>
<evidence type="ECO:0000256" key="1">
    <source>
        <dbReference type="ARBA" id="ARBA00004651"/>
    </source>
</evidence>
<comment type="function">
    <text evidence="11">Involved in protein export. Participates in an early event of protein translocation.</text>
</comment>
<dbReference type="Proteomes" id="UP000092952">
    <property type="component" value="Chromosome"/>
</dbReference>
<keyword evidence="7 11" id="KW-0653">Protein transport</keyword>
<dbReference type="GO" id="GO:0015450">
    <property type="term" value="F:protein-transporting ATPase activity"/>
    <property type="evidence" value="ECO:0007669"/>
    <property type="project" value="UniProtKB-UniRule"/>
</dbReference>
<keyword evidence="14" id="KW-1185">Reference proteome</keyword>
<evidence type="ECO:0000256" key="2">
    <source>
        <dbReference type="ARBA" id="ARBA00008445"/>
    </source>
</evidence>
<dbReference type="KEGG" id="gbi:PG2T_03325"/>